<sequence length="164" mass="19030">MKNEAHECLTFNSPLEAGIRSVGLLVASYPKCFDIQQLVVFDYLVVHTGDINGPESLHPQIPLRSTELLVRRKLVENGLLLMMSRKLVVRQACSEGILYQAGEMAETFMLCLTSPYLLELKKRSIWVINHFGYMNYDHLKKIIREFFNHWVEEFQDVQQSLEVK</sequence>
<comment type="caution">
    <text evidence="1">The sequence shown here is derived from an EMBL/GenBank/DDBJ whole genome shotgun (WGS) entry which is preliminary data.</text>
</comment>
<evidence type="ECO:0000313" key="2">
    <source>
        <dbReference type="Proteomes" id="UP001202031"/>
    </source>
</evidence>
<dbReference type="InterPro" id="IPR046904">
    <property type="entry name" value="ABC-3C_MC2"/>
</dbReference>
<dbReference type="Proteomes" id="UP001202031">
    <property type="component" value="Unassembled WGS sequence"/>
</dbReference>
<accession>A0ABT0RAF9</accession>
<organism evidence="1 2">
    <name type="scientific">Akkermansia massiliensis</name>
    <dbReference type="NCBI Taxonomy" id="2927224"/>
    <lineage>
        <taxon>Bacteria</taxon>
        <taxon>Pseudomonadati</taxon>
        <taxon>Verrucomicrobiota</taxon>
        <taxon>Verrucomicrobiia</taxon>
        <taxon>Verrucomicrobiales</taxon>
        <taxon>Akkermansiaceae</taxon>
        <taxon>Akkermansia</taxon>
    </lineage>
</organism>
<proteinExistence type="predicted"/>
<name>A0ABT0RAF9_9BACT</name>
<reference evidence="1 2" key="1">
    <citation type="submission" date="2022-03" db="EMBL/GenBank/DDBJ databases">
        <title>Taxonomic description of new species and reclassification of some bacterial strains.</title>
        <authorList>
            <person name="Ndongo S."/>
        </authorList>
    </citation>
    <scope>NUCLEOTIDE SEQUENCE [LARGE SCALE GENOMIC DNA]</scope>
    <source>
        <strain evidence="1 2">Marseille-P6666</strain>
    </source>
</reference>
<evidence type="ECO:0000313" key="1">
    <source>
        <dbReference type="EMBL" id="MCL6657931.1"/>
    </source>
</evidence>
<gene>
    <name evidence="1" type="ORF">M8N44_11485</name>
</gene>
<dbReference type="RefSeq" id="WP_102729054.1">
    <property type="nucleotide sequence ID" value="NZ_JAMGSI010000002.1"/>
</dbReference>
<evidence type="ECO:0008006" key="3">
    <source>
        <dbReference type="Google" id="ProtNLM"/>
    </source>
</evidence>
<dbReference type="GeneID" id="84024493"/>
<protein>
    <recommendedName>
        <fullName evidence="3">Threonine transporter</fullName>
    </recommendedName>
</protein>
<dbReference type="EMBL" id="JAMGSI010000002">
    <property type="protein sequence ID" value="MCL6657931.1"/>
    <property type="molecule type" value="Genomic_DNA"/>
</dbReference>
<keyword evidence="2" id="KW-1185">Reference proteome</keyword>
<dbReference type="Pfam" id="PF20288">
    <property type="entry name" value="MC2"/>
    <property type="match status" value="1"/>
</dbReference>